<protein>
    <submittedName>
        <fullName evidence="2">Aspartyl-tRNA(Asn)/glutamyl-tRNA(Gln) amidotransferase subunit A</fullName>
    </submittedName>
</protein>
<keyword evidence="3" id="KW-1185">Reference proteome</keyword>
<evidence type="ECO:0000313" key="3">
    <source>
        <dbReference type="Proteomes" id="UP000182427"/>
    </source>
</evidence>
<dbReference type="PANTHER" id="PTHR11895:SF176">
    <property type="entry name" value="AMIDASE AMID-RELATED"/>
    <property type="match status" value="1"/>
</dbReference>
<gene>
    <name evidence="2" type="ORF">SAMN05444167_2077</name>
</gene>
<keyword evidence="2" id="KW-0808">Transferase</keyword>
<dbReference type="InterPro" id="IPR036928">
    <property type="entry name" value="AS_sf"/>
</dbReference>
<feature type="domain" description="Amidase" evidence="1">
    <location>
        <begin position="21"/>
        <end position="432"/>
    </location>
</feature>
<proteinExistence type="predicted"/>
<name>A0A1G7K6E5_9BACT</name>
<dbReference type="Proteomes" id="UP000182427">
    <property type="component" value="Chromosome I"/>
</dbReference>
<reference evidence="2 3" key="1">
    <citation type="submission" date="2016-10" db="EMBL/GenBank/DDBJ databases">
        <authorList>
            <person name="de Groot N.N."/>
        </authorList>
    </citation>
    <scope>NUCLEOTIDE SEQUENCE [LARGE SCALE GENOMIC DNA]</scope>
    <source>
        <strain evidence="2 3">GAS232</strain>
    </source>
</reference>
<dbReference type="AlphaFoldDB" id="A0A1G7K6E5"/>
<evidence type="ECO:0000313" key="2">
    <source>
        <dbReference type="EMBL" id="SDF32868.1"/>
    </source>
</evidence>
<dbReference type="SUPFAM" id="SSF75304">
    <property type="entry name" value="Amidase signature (AS) enzymes"/>
    <property type="match status" value="1"/>
</dbReference>
<accession>A0A1G7K6E5</accession>
<evidence type="ECO:0000259" key="1">
    <source>
        <dbReference type="Pfam" id="PF01425"/>
    </source>
</evidence>
<dbReference type="OrthoDB" id="112488at2"/>
<dbReference type="RefSeq" id="WP_083345063.1">
    <property type="nucleotide sequence ID" value="NZ_LT629690.1"/>
</dbReference>
<dbReference type="Pfam" id="PF01425">
    <property type="entry name" value="Amidase"/>
    <property type="match status" value="1"/>
</dbReference>
<dbReference type="Gene3D" id="3.90.1300.10">
    <property type="entry name" value="Amidase signature (AS) domain"/>
    <property type="match status" value="1"/>
</dbReference>
<organism evidence="2 3">
    <name type="scientific">Terriglobus roseus</name>
    <dbReference type="NCBI Taxonomy" id="392734"/>
    <lineage>
        <taxon>Bacteria</taxon>
        <taxon>Pseudomonadati</taxon>
        <taxon>Acidobacteriota</taxon>
        <taxon>Terriglobia</taxon>
        <taxon>Terriglobales</taxon>
        <taxon>Acidobacteriaceae</taxon>
        <taxon>Terriglobus</taxon>
    </lineage>
</organism>
<dbReference type="PANTHER" id="PTHR11895">
    <property type="entry name" value="TRANSAMIDASE"/>
    <property type="match status" value="1"/>
</dbReference>
<dbReference type="EMBL" id="LT629690">
    <property type="protein sequence ID" value="SDF32868.1"/>
    <property type="molecule type" value="Genomic_DNA"/>
</dbReference>
<dbReference type="InterPro" id="IPR023631">
    <property type="entry name" value="Amidase_dom"/>
</dbReference>
<dbReference type="InterPro" id="IPR000120">
    <property type="entry name" value="Amidase"/>
</dbReference>
<dbReference type="GO" id="GO:0016740">
    <property type="term" value="F:transferase activity"/>
    <property type="evidence" value="ECO:0007669"/>
    <property type="project" value="UniProtKB-KW"/>
</dbReference>
<dbReference type="NCBIfam" id="NF005460">
    <property type="entry name" value="PRK07056.1"/>
    <property type="match status" value="1"/>
</dbReference>
<sequence>MRPIGDVLQQLHSGVTTSRMLVEQCLTNIANPDGEGARTFTRVNDRALQQADEADALLREGDTANKPLLGLPISVKDLFDVEGEVTTAGSVVLSEAPPADQDAAIIARLRDAGAVIIGRTNMTEFAYSGLGLNPHYGTPANPWDRAHRRIPGGSSSGAAISVTDDMAIAAIGTDTGGSVRIPSALCGLTGFKPTAGRIPLHGTVPLARSLDSVGPLAVTVDCCARLDAVLSGEIHASHPPLPLHNLKFGVLQGYVLEGLDDTTATAFHNALNALKEAGATTEPVEFPALARIPASNQTAAAEAYAWHRRSLATSGHRYDPHVSTRILHGANMLAADLLDLMQARREIIAESMQVFAGYDAILLPTTPIIAPSIADLEHDDAAYFNANGLMLRNTSIFNFLDGCGLSVPCHRNGEAPVGLMIAGTHGSDAHILRVGSAIEVALTPLRQ</sequence>